<dbReference type="RefSeq" id="WP_399643961.1">
    <property type="nucleotide sequence ID" value="NZ_JBITYG010000001.1"/>
</dbReference>
<reference evidence="1 2" key="1">
    <citation type="submission" date="2024-10" db="EMBL/GenBank/DDBJ databases">
        <title>The Natural Products Discovery Center: Release of the First 8490 Sequenced Strains for Exploring Actinobacteria Biosynthetic Diversity.</title>
        <authorList>
            <person name="Kalkreuter E."/>
            <person name="Kautsar S.A."/>
            <person name="Yang D."/>
            <person name="Bader C.D."/>
            <person name="Teijaro C.N."/>
            <person name="Fluegel L."/>
            <person name="Davis C.M."/>
            <person name="Simpson J.R."/>
            <person name="Lauterbach L."/>
            <person name="Steele A.D."/>
            <person name="Gui C."/>
            <person name="Meng S."/>
            <person name="Li G."/>
            <person name="Viehrig K."/>
            <person name="Ye F."/>
            <person name="Su P."/>
            <person name="Kiefer A.F."/>
            <person name="Nichols A."/>
            <person name="Cepeda A.J."/>
            <person name="Yan W."/>
            <person name="Fan B."/>
            <person name="Jiang Y."/>
            <person name="Adhikari A."/>
            <person name="Zheng C.-J."/>
            <person name="Schuster L."/>
            <person name="Cowan T.M."/>
            <person name="Smanski M.J."/>
            <person name="Chevrette M.G."/>
            <person name="De Carvalho L.P.S."/>
            <person name="Shen B."/>
        </authorList>
    </citation>
    <scope>NUCLEOTIDE SEQUENCE [LARGE SCALE GENOMIC DNA]</scope>
    <source>
        <strain evidence="1 2">NPDC053399</strain>
    </source>
</reference>
<gene>
    <name evidence="1" type="ORF">ACIGXA_03350</name>
</gene>
<proteinExistence type="predicted"/>
<comment type="caution">
    <text evidence="1">The sequence shown here is derived from an EMBL/GenBank/DDBJ whole genome shotgun (WGS) entry which is preliminary data.</text>
</comment>
<keyword evidence="2" id="KW-1185">Reference proteome</keyword>
<dbReference type="EMBL" id="JBITYG010000001">
    <property type="protein sequence ID" value="MFI9099535.1"/>
    <property type="molecule type" value="Genomic_DNA"/>
</dbReference>
<dbReference type="Proteomes" id="UP001614394">
    <property type="component" value="Unassembled WGS sequence"/>
</dbReference>
<organism evidence="1 2">
    <name type="scientific">Streptomyces fildesensis</name>
    <dbReference type="NCBI Taxonomy" id="375757"/>
    <lineage>
        <taxon>Bacteria</taxon>
        <taxon>Bacillati</taxon>
        <taxon>Actinomycetota</taxon>
        <taxon>Actinomycetes</taxon>
        <taxon>Kitasatosporales</taxon>
        <taxon>Streptomycetaceae</taxon>
        <taxon>Streptomyces</taxon>
    </lineage>
</organism>
<accession>A0ABW8BZF7</accession>
<sequence length="201" mass="23244">MSDASITQLVNLLTVLLALAAGTRLGYIVASRGTARDIEMLEKHFESSQQIALQQHQMQLEADNQRRTRQELKESYEALGLWLHELERTFEELYWGSATSRVDAKDKVRRVLDYRPWEVLILPAHMAFSEFYWTSDVRTLLRKLDGDYAKFLAQVRITMIESEDIMPDDRKFNPGAWAARGELLSSVNSIRDQARRDLGVR</sequence>
<protein>
    <submittedName>
        <fullName evidence="1">Uncharacterized protein</fullName>
    </submittedName>
</protein>
<name>A0ABW8BZF7_9ACTN</name>
<evidence type="ECO:0000313" key="2">
    <source>
        <dbReference type="Proteomes" id="UP001614394"/>
    </source>
</evidence>
<evidence type="ECO:0000313" key="1">
    <source>
        <dbReference type="EMBL" id="MFI9099535.1"/>
    </source>
</evidence>